<dbReference type="AlphaFoldDB" id="A0A8D8GRG3"/>
<accession>A0A8D8GRG3</accession>
<sequence length="166" mass="17762">MMRLPTRVEMLVTRVNELPNSSSGTWRDTFWRLKSGVSSVVEGIGALVGLMASFRAWLDCLLAPNTNPRMAFFASYFGSGIFRLSRSRSLLKAMSSDATGFTSSATSSSRLTRVLPGAASAAPTQNTSATTATAEDLLLNGFMVDSDWYLVPGGSCPEASPSKFDS</sequence>
<organism evidence="1">
    <name type="scientific">Culex pipiens</name>
    <name type="common">House mosquito</name>
    <dbReference type="NCBI Taxonomy" id="7175"/>
    <lineage>
        <taxon>Eukaryota</taxon>
        <taxon>Metazoa</taxon>
        <taxon>Ecdysozoa</taxon>
        <taxon>Arthropoda</taxon>
        <taxon>Hexapoda</taxon>
        <taxon>Insecta</taxon>
        <taxon>Pterygota</taxon>
        <taxon>Neoptera</taxon>
        <taxon>Endopterygota</taxon>
        <taxon>Diptera</taxon>
        <taxon>Nematocera</taxon>
        <taxon>Culicoidea</taxon>
        <taxon>Culicidae</taxon>
        <taxon>Culicinae</taxon>
        <taxon>Culicini</taxon>
        <taxon>Culex</taxon>
        <taxon>Culex</taxon>
    </lineage>
</organism>
<dbReference type="EMBL" id="HBUE01173973">
    <property type="protein sequence ID" value="CAG6516748.1"/>
    <property type="molecule type" value="Transcribed_RNA"/>
</dbReference>
<evidence type="ECO:0000313" key="1">
    <source>
        <dbReference type="EMBL" id="CAG6516748.1"/>
    </source>
</evidence>
<proteinExistence type="predicted"/>
<protein>
    <submittedName>
        <fullName evidence="1">(northern house mosquito) hypothetical protein</fullName>
    </submittedName>
</protein>
<dbReference type="EMBL" id="HBUE01279434">
    <property type="protein sequence ID" value="CAG6568247.1"/>
    <property type="molecule type" value="Transcribed_RNA"/>
</dbReference>
<name>A0A8D8GRG3_CULPI</name>
<reference evidence="1" key="1">
    <citation type="submission" date="2021-05" db="EMBL/GenBank/DDBJ databases">
        <authorList>
            <person name="Alioto T."/>
            <person name="Alioto T."/>
            <person name="Gomez Garrido J."/>
        </authorList>
    </citation>
    <scope>NUCLEOTIDE SEQUENCE</scope>
</reference>